<keyword evidence="3" id="KW-1185">Reference proteome</keyword>
<feature type="compositionally biased region" description="Acidic residues" evidence="1">
    <location>
        <begin position="876"/>
        <end position="893"/>
    </location>
</feature>
<accession>A0ABP0D004</accession>
<sequence length="927" mass="103317">MFLTKNDAVRFMYASKACRELAGDLVYGHINIDCGASHEHVATGSNTFEVNRLFDNLLNDNYSYAKHVRKLTFDTTTIAKSEIEQSYVPLQPGMFTGGMFTTIMRLILQRTVKLESLVWRMPVDISRPLWEALHSLNSLNTLTSVEIRMFELARPKWMFSVTAPFEFPQGLEANHNNLTAVAAPLFETLNIPQSTQTINNPSQFQPQAAQATMPGQMATFTLHDGFTQPPGQHPLGQQTQGQQNEQQDEPQSARQRPPTFSKLRDLKCLGVLDIEDFNCVPEIQACIQQSARTLSKLSLSLSRRLAYPPPLLDLSTIHNPSTVPDGATPEYLDDYEKWLQKARQDKINVLSRILNISPDDQKPAEALEEACEQEQSKQDQPSPSDSKASQSVTEAVMKVEVSADKTGVATETMILDVAAKEHAEEGLLFRDAPAASFPNHRRNGTDRDTLPEDIDVEMPEGQLNLHPHEDPCPSDSDEEDAEPDVLISGGVRSGKESKVTGAPSQAPSSSEQPTQASNPENSPQQQVTITHDPFLQTQVKLLDALESGLREELMASKRPGYAGRTRLDELRDMILDLKKQIQGLAADLGGYDAEHANKQKENAAANQNVVDFARATRGLALETLSCHQIPVTASVLGKGVDLCCLVNLTLLSVGPQAGIWKLIEKENKTAPGGLPLTSVRSDNVTKSLLTCVGKLEKLERLYLLENGPNHHFPTILPKTTVTIKDIRRLVLKKRAAKLSVLSVCNHDDESKAWDMDEDTIWLLAKGAPRLRELAVSMNVPMVNTLIQALLNYKSLEALHIVHLRSEDTCVWVIRAIKEFIVNALHDRPEMKLRYLAVEYANRTMSCIERVDRWANREQGRQKAGSQGTAENTAMDNSEDADDPMDDDEEVEEDEANIPRYSLKLKHDHMYTVPWISIFQRAIIRGEI</sequence>
<feature type="region of interest" description="Disordered" evidence="1">
    <location>
        <begin position="429"/>
        <end position="525"/>
    </location>
</feature>
<proteinExistence type="predicted"/>
<feature type="compositionally biased region" description="Low complexity" evidence="1">
    <location>
        <begin position="378"/>
        <end position="387"/>
    </location>
</feature>
<feature type="compositionally biased region" description="Polar residues" evidence="1">
    <location>
        <begin position="863"/>
        <end position="874"/>
    </location>
</feature>
<gene>
    <name evidence="2" type="ORF">SEUCBS140593_010095</name>
</gene>
<organism evidence="2 3">
    <name type="scientific">Sporothrix eucalyptigena</name>
    <dbReference type="NCBI Taxonomy" id="1812306"/>
    <lineage>
        <taxon>Eukaryota</taxon>
        <taxon>Fungi</taxon>
        <taxon>Dikarya</taxon>
        <taxon>Ascomycota</taxon>
        <taxon>Pezizomycotina</taxon>
        <taxon>Sordariomycetes</taxon>
        <taxon>Sordariomycetidae</taxon>
        <taxon>Ophiostomatales</taxon>
        <taxon>Ophiostomataceae</taxon>
        <taxon>Sporothrix</taxon>
    </lineage>
</organism>
<feature type="region of interest" description="Disordered" evidence="1">
    <location>
        <begin position="363"/>
        <end position="393"/>
    </location>
</feature>
<evidence type="ECO:0000313" key="2">
    <source>
        <dbReference type="EMBL" id="CAK7237733.1"/>
    </source>
</evidence>
<name>A0ABP0D004_9PEZI</name>
<dbReference type="Proteomes" id="UP001642482">
    <property type="component" value="Unassembled WGS sequence"/>
</dbReference>
<feature type="compositionally biased region" description="Low complexity" evidence="1">
    <location>
        <begin position="228"/>
        <end position="245"/>
    </location>
</feature>
<feature type="compositionally biased region" description="Low complexity" evidence="1">
    <location>
        <begin position="502"/>
        <end position="517"/>
    </location>
</feature>
<reference evidence="2 3" key="1">
    <citation type="submission" date="2024-01" db="EMBL/GenBank/DDBJ databases">
        <authorList>
            <person name="Allen C."/>
            <person name="Tagirdzhanova G."/>
        </authorList>
    </citation>
    <scope>NUCLEOTIDE SEQUENCE [LARGE SCALE GENOMIC DNA]</scope>
</reference>
<evidence type="ECO:0000256" key="1">
    <source>
        <dbReference type="SAM" id="MobiDB-lite"/>
    </source>
</evidence>
<dbReference type="EMBL" id="CAWUHD010000190">
    <property type="protein sequence ID" value="CAK7237733.1"/>
    <property type="molecule type" value="Genomic_DNA"/>
</dbReference>
<comment type="caution">
    <text evidence="2">The sequence shown here is derived from an EMBL/GenBank/DDBJ whole genome shotgun (WGS) entry which is preliminary data.</text>
</comment>
<feature type="region of interest" description="Disordered" evidence="1">
    <location>
        <begin position="857"/>
        <end position="893"/>
    </location>
</feature>
<protein>
    <submittedName>
        <fullName evidence="2">Uncharacterized protein</fullName>
    </submittedName>
</protein>
<feature type="region of interest" description="Disordered" evidence="1">
    <location>
        <begin position="221"/>
        <end position="260"/>
    </location>
</feature>
<evidence type="ECO:0000313" key="3">
    <source>
        <dbReference type="Proteomes" id="UP001642482"/>
    </source>
</evidence>